<dbReference type="AlphaFoldDB" id="D8PJR4"/>
<gene>
    <name evidence="1" type="primary">matS</name>
</gene>
<organism evidence="1">
    <name type="scientific">Dictyostelium discoideum</name>
    <name type="common">Social amoeba</name>
    <dbReference type="NCBI Taxonomy" id="44689"/>
    <lineage>
        <taxon>Eukaryota</taxon>
        <taxon>Amoebozoa</taxon>
        <taxon>Evosea</taxon>
        <taxon>Eumycetozoa</taxon>
        <taxon>Dictyostelia</taxon>
        <taxon>Dictyosteliales</taxon>
        <taxon>Dictyosteliaceae</taxon>
        <taxon>Dictyostelium</taxon>
    </lineage>
</organism>
<protein>
    <submittedName>
        <fullName evidence="1">MatS protein</fullName>
    </submittedName>
</protein>
<reference evidence="1" key="1">
    <citation type="journal article" date="2010" name="Science">
        <title>Sex determination in the social amoeba Dictyostelium discoideum.</title>
        <authorList>
            <person name="Bloomfield G."/>
            <person name="Skelton J."/>
            <person name="Ivens A."/>
            <person name="Tanaka Y."/>
            <person name="Kay R.R."/>
        </authorList>
    </citation>
    <scope>NUCLEOTIDE SEQUENCE</scope>
    <source>
        <strain evidence="1">ZA3A</strain>
    </source>
</reference>
<proteinExistence type="predicted"/>
<dbReference type="EMBL" id="FR666792">
    <property type="protein sequence ID" value="CBV35878.1"/>
    <property type="molecule type" value="Genomic_DNA"/>
</dbReference>
<accession>D8PJR4</accession>
<name>D8PJR4_DICDI</name>
<evidence type="ECO:0000313" key="1">
    <source>
        <dbReference type="EMBL" id="CBV35878.1"/>
    </source>
</evidence>
<sequence length="205" mass="23881">MMDAYVFNYFQDEGYLLSNDVNLNQFLLTFTIEVPIPTPTDTFSQDHPSLPTLNISCLSNGQHFDLEGQSDLMSVLNSVSSYNRQEKIIQLEKEHSWEKVILLYKPLTADNNELKKDVEARSNIANYLIYYKNTLLKLINYRLDREDIDLEKWNTAIEQNKTLLYQRLKSINDKFKTNSTPNVPEQQMDFIEALQLPIIFEGACL</sequence>